<protein>
    <recommendedName>
        <fullName evidence="1">UPF0434 protein D2E76_17630</fullName>
    </recommendedName>
</protein>
<comment type="similarity">
    <text evidence="1">Belongs to the UPF0434 family.</text>
</comment>
<evidence type="ECO:0000313" key="7">
    <source>
        <dbReference type="Proteomes" id="UP000284557"/>
    </source>
</evidence>
<evidence type="ECO:0000313" key="2">
    <source>
        <dbReference type="EMBL" id="CPT37282.1"/>
    </source>
</evidence>
<evidence type="ECO:0000313" key="5">
    <source>
        <dbReference type="Proteomes" id="UP000038487"/>
    </source>
</evidence>
<dbReference type="Gene3D" id="2.20.25.10">
    <property type="match status" value="1"/>
</dbReference>
<evidence type="ECO:0000313" key="6">
    <source>
        <dbReference type="Proteomes" id="UP000045782"/>
    </source>
</evidence>
<dbReference type="GeneID" id="93379288"/>
<dbReference type="EMBL" id="CSUW01000006">
    <property type="protein sequence ID" value="CPT37282.1"/>
    <property type="molecule type" value="Genomic_DNA"/>
</dbReference>
<dbReference type="EMBL" id="QXBN01000013">
    <property type="protein sequence ID" value="RIT35650.1"/>
    <property type="molecule type" value="Genomic_DNA"/>
</dbReference>
<organism evidence="2 5">
    <name type="scientific">Mycobacteroides abscessus</name>
    <dbReference type="NCBI Taxonomy" id="36809"/>
    <lineage>
        <taxon>Bacteria</taxon>
        <taxon>Bacillati</taxon>
        <taxon>Actinomycetota</taxon>
        <taxon>Actinomycetes</taxon>
        <taxon>Mycobacteriales</taxon>
        <taxon>Mycobacteriaceae</taxon>
        <taxon>Mycobacteroides</taxon>
    </lineage>
</organism>
<reference evidence="2 5" key="1">
    <citation type="submission" date="2015-03" db="EMBL/GenBank/DDBJ databases">
        <authorList>
            <consortium name="Pathogen Informatics"/>
            <person name="Murphy D."/>
        </authorList>
    </citation>
    <scope>NUCLEOTIDE SEQUENCE [LARGE SCALE GENOMIC DNA]</scope>
    <source>
        <strain evidence="2 5">PAP036</strain>
    </source>
</reference>
<dbReference type="InterPro" id="IPR005651">
    <property type="entry name" value="Trm112-like"/>
</dbReference>
<dbReference type="PANTHER" id="PTHR33505">
    <property type="entry name" value="ZGC:162634"/>
    <property type="match status" value="1"/>
</dbReference>
<dbReference type="PANTHER" id="PTHR33505:SF4">
    <property type="entry name" value="PROTEIN PREY, MITOCHONDRIAL"/>
    <property type="match status" value="1"/>
</dbReference>
<dbReference type="Proteomes" id="UP000038487">
    <property type="component" value="Unassembled WGS sequence"/>
</dbReference>
<evidence type="ECO:0000313" key="3">
    <source>
        <dbReference type="EMBL" id="CPV69110.1"/>
    </source>
</evidence>
<dbReference type="PATRIC" id="fig|36809.44.peg.2183"/>
<evidence type="ECO:0000313" key="4">
    <source>
        <dbReference type="EMBL" id="RIT35650.1"/>
    </source>
</evidence>
<reference evidence="4 7" key="3">
    <citation type="submission" date="2018-08" db="EMBL/GenBank/DDBJ databases">
        <title>Linezolid Resistance in Mycobacterium abscessus: MIC Distribution and Comprehensive Investigation of Resistance Mechanisms.</title>
        <authorList>
            <person name="Ye M."/>
            <person name="Xu L."/>
            <person name="Zou Y."/>
            <person name="Li B."/>
            <person name="Guo Q."/>
            <person name="Zhang Y."/>
            <person name="Zhan M."/>
            <person name="Xu B."/>
            <person name="Yu F."/>
            <person name="Zhang Z."/>
            <person name="Chu H."/>
        </authorList>
    </citation>
    <scope>NUCLEOTIDE SEQUENCE [LARGE SCALE GENOMIC DNA]</scope>
    <source>
        <strain evidence="4 7">G143</strain>
    </source>
</reference>
<sequence length="67" mass="7534">MPLDAALLDILVCPVDRGTLLLVGSDTDGILYNPRLRRAYRIENSIPVLLPDEAREVSDEEHQRFTA</sequence>
<name>A0A0U0XEP6_9MYCO</name>
<reference evidence="3 6" key="2">
    <citation type="submission" date="2015-03" db="EMBL/GenBank/DDBJ databases">
        <authorList>
            <person name="Murphy D."/>
        </authorList>
    </citation>
    <scope>NUCLEOTIDE SEQUENCE [LARGE SCALE GENOMIC DNA]</scope>
    <source>
        <strain evidence="3 6">PAP088</strain>
    </source>
</reference>
<accession>A0A0U0XEP6</accession>
<dbReference type="AlphaFoldDB" id="A0A0U0XEP6"/>
<dbReference type="RefSeq" id="WP_005058643.1">
    <property type="nucleotide sequence ID" value="NZ_AP022621.1"/>
</dbReference>
<proteinExistence type="inferred from homology"/>
<dbReference type="GO" id="GO:0005829">
    <property type="term" value="C:cytosol"/>
    <property type="evidence" value="ECO:0007669"/>
    <property type="project" value="TreeGrafter"/>
</dbReference>
<dbReference type="HAMAP" id="MF_01187">
    <property type="entry name" value="UPF0434"/>
    <property type="match status" value="1"/>
</dbReference>
<evidence type="ECO:0000256" key="1">
    <source>
        <dbReference type="HAMAP-Rule" id="MF_01187"/>
    </source>
</evidence>
<dbReference type="EMBL" id="CSWP01000011">
    <property type="protein sequence ID" value="CPV69110.1"/>
    <property type="molecule type" value="Genomic_DNA"/>
</dbReference>
<dbReference type="Proteomes" id="UP000045782">
    <property type="component" value="Unassembled WGS sequence"/>
</dbReference>
<dbReference type="SUPFAM" id="SSF158997">
    <property type="entry name" value="Trm112p-like"/>
    <property type="match status" value="1"/>
</dbReference>
<dbReference type="Pfam" id="PF03966">
    <property type="entry name" value="Trm112p"/>
    <property type="match status" value="1"/>
</dbReference>
<dbReference type="Proteomes" id="UP000284557">
    <property type="component" value="Unassembled WGS sequence"/>
</dbReference>
<gene>
    <name evidence="4" type="ORF">D2E76_17630</name>
    <name evidence="2" type="ORF">ERS075527_02806</name>
    <name evidence="3" type="ORF">ERS075579_04513</name>
</gene>